<comment type="caution">
    <text evidence="2">The sequence shown here is derived from an EMBL/GenBank/DDBJ whole genome shotgun (WGS) entry which is preliminary data.</text>
</comment>
<name>A0A176YF63_9BRAD</name>
<dbReference type="STRING" id="1505087.AYJ54_24850"/>
<dbReference type="InterPro" id="IPR046913">
    <property type="entry name" value="ABC-3C_CTD7"/>
</dbReference>
<evidence type="ECO:0000313" key="3">
    <source>
        <dbReference type="Proteomes" id="UP000076959"/>
    </source>
</evidence>
<proteinExistence type="predicted"/>
<evidence type="ECO:0000313" key="2">
    <source>
        <dbReference type="EMBL" id="OAF02847.1"/>
    </source>
</evidence>
<dbReference type="EMBL" id="LUUB01000092">
    <property type="protein sequence ID" value="OAF02847.1"/>
    <property type="molecule type" value="Genomic_DNA"/>
</dbReference>
<evidence type="ECO:0000259" key="1">
    <source>
        <dbReference type="Pfam" id="PF20283"/>
    </source>
</evidence>
<keyword evidence="3" id="KW-1185">Reference proteome</keyword>
<organism evidence="2 3">
    <name type="scientific">Bradyrhizobium centrolobii</name>
    <dbReference type="NCBI Taxonomy" id="1505087"/>
    <lineage>
        <taxon>Bacteria</taxon>
        <taxon>Pseudomonadati</taxon>
        <taxon>Pseudomonadota</taxon>
        <taxon>Alphaproteobacteria</taxon>
        <taxon>Hyphomicrobiales</taxon>
        <taxon>Nitrobacteraceae</taxon>
        <taxon>Bradyrhizobium</taxon>
    </lineage>
</organism>
<dbReference type="AlphaFoldDB" id="A0A176YF63"/>
<feature type="domain" description="ABC-three component systems C-terminal" evidence="1">
    <location>
        <begin position="226"/>
        <end position="345"/>
    </location>
</feature>
<dbReference type="Pfam" id="PF20283">
    <property type="entry name" value="CTD7"/>
    <property type="match status" value="1"/>
</dbReference>
<dbReference type="Proteomes" id="UP000076959">
    <property type="component" value="Unassembled WGS sequence"/>
</dbReference>
<protein>
    <recommendedName>
        <fullName evidence="1">ABC-three component systems C-terminal domain-containing protein</fullName>
    </recommendedName>
</protein>
<sequence length="421" mass="46959">MSLELLDDVAVHHPDGSVDVEQTKSATRKNPVSDWSIELWKTFSNWADALAAGRLPANKTRFTLYVTPQRTGEFVHALHSATTTEEITAVLDNIKSKAARLKASRECDTYLNNFLDAPPEHQQTIVSNFSFISDTDDPVAEICALIAATVNPALWDDICAYGIGLAKERADRRIRDKREPILDGDQFKNDFRLFVQKTNTPALLTSFTTAPAPAELKALIESRPVFIQQLELIGVETPEMVRAVSDYLRTSADKTTWAEAGLIFEENLSDWDDFLIARHGSIAGEVADLHGEKDVKVRGRLLYRQCARIEATLDARSVPSHFVHGSFNDLANLLRLGWHPDYAALLGDTGHEETAFRIRSYSESRAWRVSSLALRYRLPIERRAPGSLPSFFPRPAACIAPAHAQQNLINAACIRTGVIRR</sequence>
<accession>A0A176YF63</accession>
<reference evidence="2 3" key="1">
    <citation type="submission" date="2016-03" db="EMBL/GenBank/DDBJ databases">
        <title>Draft Genome Sequence of the Strain BR 10245 (Bradyrhizobium sp.) isolated from nodules of Centrolobium paraense.</title>
        <authorList>
            <person name="Simoes-Araujo J.L.Sr."/>
            <person name="Barauna A.C."/>
            <person name="Silva K."/>
            <person name="Zilli J.E."/>
        </authorList>
    </citation>
    <scope>NUCLEOTIDE SEQUENCE [LARGE SCALE GENOMIC DNA]</scope>
    <source>
        <strain evidence="2 3">BR 10245</strain>
    </source>
</reference>
<gene>
    <name evidence="2" type="ORF">AYJ54_24850</name>
</gene>